<evidence type="ECO:0000313" key="2">
    <source>
        <dbReference type="Proteomes" id="UP000288805"/>
    </source>
</evidence>
<name>A0A438G155_VITVI</name>
<dbReference type="EMBL" id="QGNW01000684">
    <property type="protein sequence ID" value="RVW65947.1"/>
    <property type="molecule type" value="Genomic_DNA"/>
</dbReference>
<accession>A0A438G155</accession>
<comment type="caution">
    <text evidence="1">The sequence shown here is derived from an EMBL/GenBank/DDBJ whole genome shotgun (WGS) entry which is preliminary data.</text>
</comment>
<sequence length="90" mass="9686">MSVEALEKLIFGMTDVAPMVALPVFKENFMIVQLIGGSIAVVIHSRNAWIPPFISSLGFLVDPNAQGAPRRKVVLEPEAQGASKARALVK</sequence>
<organism evidence="1 2">
    <name type="scientific">Vitis vinifera</name>
    <name type="common">Grape</name>
    <dbReference type="NCBI Taxonomy" id="29760"/>
    <lineage>
        <taxon>Eukaryota</taxon>
        <taxon>Viridiplantae</taxon>
        <taxon>Streptophyta</taxon>
        <taxon>Embryophyta</taxon>
        <taxon>Tracheophyta</taxon>
        <taxon>Spermatophyta</taxon>
        <taxon>Magnoliopsida</taxon>
        <taxon>eudicotyledons</taxon>
        <taxon>Gunneridae</taxon>
        <taxon>Pentapetalae</taxon>
        <taxon>rosids</taxon>
        <taxon>Vitales</taxon>
        <taxon>Vitaceae</taxon>
        <taxon>Viteae</taxon>
        <taxon>Vitis</taxon>
    </lineage>
</organism>
<proteinExistence type="predicted"/>
<dbReference type="Proteomes" id="UP000288805">
    <property type="component" value="Unassembled WGS sequence"/>
</dbReference>
<protein>
    <submittedName>
        <fullName evidence="1">Uncharacterized protein</fullName>
    </submittedName>
</protein>
<dbReference type="AlphaFoldDB" id="A0A438G155"/>
<gene>
    <name evidence="1" type="ORF">CK203_007239</name>
</gene>
<evidence type="ECO:0000313" key="1">
    <source>
        <dbReference type="EMBL" id="RVW65947.1"/>
    </source>
</evidence>
<reference evidence="1 2" key="1">
    <citation type="journal article" date="2018" name="PLoS Genet.">
        <title>Population sequencing reveals clonal diversity and ancestral inbreeding in the grapevine cultivar Chardonnay.</title>
        <authorList>
            <person name="Roach M.J."/>
            <person name="Johnson D.L."/>
            <person name="Bohlmann J."/>
            <person name="van Vuuren H.J."/>
            <person name="Jones S.J."/>
            <person name="Pretorius I.S."/>
            <person name="Schmidt S.A."/>
            <person name="Borneman A.R."/>
        </authorList>
    </citation>
    <scope>NUCLEOTIDE SEQUENCE [LARGE SCALE GENOMIC DNA]</scope>
    <source>
        <strain evidence="2">cv. Chardonnay</strain>
        <tissue evidence="1">Leaf</tissue>
    </source>
</reference>